<gene>
    <name evidence="5" type="ORF">K431DRAFT_288644</name>
</gene>
<keyword evidence="2" id="KW-0539">Nucleus</keyword>
<name>A0A9P4ULV6_9PEZI</name>
<dbReference type="InterPro" id="IPR033859">
    <property type="entry name" value="MPN_CSN6"/>
</dbReference>
<reference evidence="5" key="1">
    <citation type="journal article" date="2020" name="Stud. Mycol.">
        <title>101 Dothideomycetes genomes: a test case for predicting lifestyles and emergence of pathogens.</title>
        <authorList>
            <person name="Haridas S."/>
            <person name="Albert R."/>
            <person name="Binder M."/>
            <person name="Bloem J."/>
            <person name="Labutti K."/>
            <person name="Salamov A."/>
            <person name="Andreopoulos B."/>
            <person name="Baker S."/>
            <person name="Barry K."/>
            <person name="Bills G."/>
            <person name="Bluhm B."/>
            <person name="Cannon C."/>
            <person name="Castanera R."/>
            <person name="Culley D."/>
            <person name="Daum C."/>
            <person name="Ezra D."/>
            <person name="Gonzalez J."/>
            <person name="Henrissat B."/>
            <person name="Kuo A."/>
            <person name="Liang C."/>
            <person name="Lipzen A."/>
            <person name="Lutzoni F."/>
            <person name="Magnuson J."/>
            <person name="Mondo S."/>
            <person name="Nolan M."/>
            <person name="Ohm R."/>
            <person name="Pangilinan J."/>
            <person name="Park H.-J."/>
            <person name="Ramirez L."/>
            <person name="Alfaro M."/>
            <person name="Sun H."/>
            <person name="Tritt A."/>
            <person name="Yoshinaga Y."/>
            <person name="Zwiers L.-H."/>
            <person name="Turgeon B."/>
            <person name="Goodwin S."/>
            <person name="Spatafora J."/>
            <person name="Crous P."/>
            <person name="Grigoriev I."/>
        </authorList>
    </citation>
    <scope>NUCLEOTIDE SEQUENCE</scope>
    <source>
        <strain evidence="5">CBS 116435</strain>
    </source>
</reference>
<dbReference type="PROSITE" id="PS50249">
    <property type="entry name" value="MPN"/>
    <property type="match status" value="1"/>
</dbReference>
<dbReference type="AlphaFoldDB" id="A0A9P4ULV6"/>
<comment type="caution">
    <text evidence="5">The sequence shown here is derived from an EMBL/GenBank/DDBJ whole genome shotgun (WGS) entry which is preliminary data.</text>
</comment>
<accession>A0A9P4ULV6</accession>
<dbReference type="EMBL" id="MU003846">
    <property type="protein sequence ID" value="KAF2717345.1"/>
    <property type="molecule type" value="Genomic_DNA"/>
</dbReference>
<evidence type="ECO:0000256" key="2">
    <source>
        <dbReference type="RuleBase" id="RU367006"/>
    </source>
</evidence>
<evidence type="ECO:0000256" key="1">
    <source>
        <dbReference type="ARBA" id="ARBA00010893"/>
    </source>
</evidence>
<protein>
    <recommendedName>
        <fullName evidence="2">COP9 signalosome complex subunit 6</fullName>
    </recommendedName>
</protein>
<dbReference type="GO" id="GO:0008237">
    <property type="term" value="F:metallopeptidase activity"/>
    <property type="evidence" value="ECO:0007669"/>
    <property type="project" value="InterPro"/>
</dbReference>
<dbReference type="Gene3D" id="3.40.140.10">
    <property type="entry name" value="Cytidine Deaminase, domain 2"/>
    <property type="match status" value="1"/>
</dbReference>
<dbReference type="GO" id="GO:0005737">
    <property type="term" value="C:cytoplasm"/>
    <property type="evidence" value="ECO:0007669"/>
    <property type="project" value="UniProtKB-SubCell"/>
</dbReference>
<dbReference type="PANTHER" id="PTHR10540">
    <property type="entry name" value="EUKARYOTIC TRANSLATION INITIATION FACTOR 3 SUBUNIT F-RELATED"/>
    <property type="match status" value="1"/>
</dbReference>
<evidence type="ECO:0000256" key="3">
    <source>
        <dbReference type="SAM" id="MobiDB-lite"/>
    </source>
</evidence>
<dbReference type="PANTHER" id="PTHR10540:SF8">
    <property type="entry name" value="COP9 SIGNALOSOME COMPLEX SUBUNIT 6"/>
    <property type="match status" value="1"/>
</dbReference>
<dbReference type="CDD" id="cd08063">
    <property type="entry name" value="MPN_CSN6"/>
    <property type="match status" value="1"/>
</dbReference>
<keyword evidence="6" id="KW-1185">Reference proteome</keyword>
<keyword evidence="2" id="KW-0963">Cytoplasm</keyword>
<dbReference type="InterPro" id="IPR000555">
    <property type="entry name" value="JAMM/MPN+_dom"/>
</dbReference>
<dbReference type="InterPro" id="IPR024969">
    <property type="entry name" value="EIF3F/CSN6-like_C"/>
</dbReference>
<dbReference type="Pfam" id="PF01398">
    <property type="entry name" value="JAB"/>
    <property type="match status" value="1"/>
</dbReference>
<evidence type="ECO:0000313" key="5">
    <source>
        <dbReference type="EMBL" id="KAF2717345.1"/>
    </source>
</evidence>
<keyword evidence="2" id="KW-0736">Signalosome</keyword>
<evidence type="ECO:0000259" key="4">
    <source>
        <dbReference type="PROSITE" id="PS50249"/>
    </source>
</evidence>
<feature type="region of interest" description="Disordered" evidence="3">
    <location>
        <begin position="210"/>
        <end position="256"/>
    </location>
</feature>
<organism evidence="5 6">
    <name type="scientific">Polychaeton citri CBS 116435</name>
    <dbReference type="NCBI Taxonomy" id="1314669"/>
    <lineage>
        <taxon>Eukaryota</taxon>
        <taxon>Fungi</taxon>
        <taxon>Dikarya</taxon>
        <taxon>Ascomycota</taxon>
        <taxon>Pezizomycotina</taxon>
        <taxon>Dothideomycetes</taxon>
        <taxon>Dothideomycetidae</taxon>
        <taxon>Capnodiales</taxon>
        <taxon>Capnodiaceae</taxon>
        <taxon>Polychaeton</taxon>
    </lineage>
</organism>
<dbReference type="InterPro" id="IPR037518">
    <property type="entry name" value="MPN"/>
</dbReference>
<comment type="function">
    <text evidence="2">Component of the COP9 signalosome complex (CSN), a complex involved in various cellular and developmental processes.</text>
</comment>
<comment type="subcellular location">
    <subcellularLocation>
        <location evidence="2">Cytoplasm</location>
    </subcellularLocation>
    <subcellularLocation>
        <location evidence="2">Nucleus</location>
    </subcellularLocation>
</comment>
<comment type="similarity">
    <text evidence="1 2">Belongs to the peptidase M67A family. CSN6 subfamily.</text>
</comment>
<feature type="compositionally biased region" description="Basic and acidic residues" evidence="3">
    <location>
        <begin position="220"/>
        <end position="242"/>
    </location>
</feature>
<dbReference type="OrthoDB" id="1378at2759"/>
<evidence type="ECO:0000313" key="6">
    <source>
        <dbReference type="Proteomes" id="UP000799441"/>
    </source>
</evidence>
<dbReference type="Pfam" id="PF13012">
    <property type="entry name" value="MitMem_reg"/>
    <property type="match status" value="1"/>
</dbReference>
<sequence>MARDQDSPSNPLVSTGRALDTSLNVQLHPLVLLTISDYITRHTLRHQQGPVIGAVIGSQHGRDYTLEHAYECKLAAQQNNPDGVVLDRAFFETRLEQYREVHKAPQQLDLMGMFMIGPQSGPQPSHLPVLQQVREITNTDNILLLLFHPESDIVNHLQGGKLPITLYESFQEPLGDSGNTQMRFRELSFEVETGEAEMIGVDFVAKGGGNATAIPSSSNGDDRGTSSKEANAESKGKAKEEEKQEAEDVPLSSALSPEDEELISTLTAKTNAIKMLNQRIDLIRTYLTSLPESYLVDANSKTSPPDATNHALLRSISALLSRLPLLAPPTSDVIAPEAGSSQLSSLETAATKEREDVHLTSLLASLTRSISEIQTMGERFHIVQREKRTKENTAFRGPPGRGMGFGDNSALLAGDGGL</sequence>
<dbReference type="GO" id="GO:0000338">
    <property type="term" value="P:protein deneddylation"/>
    <property type="evidence" value="ECO:0007669"/>
    <property type="project" value="InterPro"/>
</dbReference>
<feature type="domain" description="MPN" evidence="4">
    <location>
        <begin position="25"/>
        <end position="173"/>
    </location>
</feature>
<dbReference type="GO" id="GO:0008180">
    <property type="term" value="C:COP9 signalosome"/>
    <property type="evidence" value="ECO:0007669"/>
    <property type="project" value="UniProtKB-UniRule"/>
</dbReference>
<proteinExistence type="inferred from homology"/>
<feature type="region of interest" description="Disordered" evidence="3">
    <location>
        <begin position="387"/>
        <end position="418"/>
    </location>
</feature>
<dbReference type="Proteomes" id="UP000799441">
    <property type="component" value="Unassembled WGS sequence"/>
</dbReference>